<dbReference type="InterPro" id="IPR027417">
    <property type="entry name" value="P-loop_NTPase"/>
</dbReference>
<feature type="region of interest" description="Disordered" evidence="2">
    <location>
        <begin position="811"/>
        <end position="842"/>
    </location>
</feature>
<evidence type="ECO:0000313" key="4">
    <source>
        <dbReference type="Proteomes" id="UP001058650"/>
    </source>
</evidence>
<evidence type="ECO:0000256" key="1">
    <source>
        <dbReference type="SAM" id="Coils"/>
    </source>
</evidence>
<geneLocation type="plasmid" evidence="3 4">
    <name>unnamed</name>
</geneLocation>
<sequence>MVRVRYFPSNCFRIVPIQDREKTQKDKQEWLRIITELANLNQKFIEKGAGRKVVNPTGEQEYRDVPQFSLKLVKKHDGKIHAYANIPKDKDQVLKTKLENALYLDIGDFRMEEDHLELPDTNLYTFAIKGYHHLAVDLDGSTKFKNLFRSVGKDQLMYSLTMKEIEDQQAKRDELVDARLGLTTTKAKVWHYTKIGAKSAAKAIYDFWYDGEEKIKEKHRVALQQIKKLMPKKENKPYTDRKLASDKNKYMLVEVLFLLWTDDEEKAKQFRSNLQKLMTEMQGENRLEVIRVKPDLSKVAKGRIHYTLPTLCLYQAELSKFLLLPDVEDKDFYSEHLQKTRIPEVMLKPGLGALAFARELYTNRVVYMPMPKNVTEIDSYVKATIAFGEQGSGKTSYIENQILETFLAGAQNETEWRRYGRSVVAFELADGKMIKNVRQHIPSWARKNVVILNHADTENPLPVNFHDVIKINKKSRSIKKQIADTETKILLDSVGDDSKTVAVERYFKAALQASYEVGKGNLIDALKILKDQQYWFQTLQKLEKKKKRNLAKALEENATDMINDPSVLKTIKNRLVPFMTDEDFVNLIAQEENPDIDFWKWTNTGPYLVLIYLPGSGQEIAQELRKFLFTHYFMKIWMMMLARERLEDNKRKECLIIVDELHQILDQRAVQNLFGALFKEPRKYRFRYVFTVHGWSSFDEAGKNAEKLKRSIKDARPNLVLLKGGDDFFKSMADMLVPYDVKDFTELMNMEYCGIFRIDVAKKTHIFMAKLIEPADMRLPIFQKISLEESRSMANEFGRPREEVEEKIYGLEETQEEETTCQPQNEKNLEEELAEITGGSGL</sequence>
<proteinExistence type="predicted"/>
<keyword evidence="1" id="KW-0175">Coiled coil</keyword>
<evidence type="ECO:0000313" key="3">
    <source>
        <dbReference type="EMBL" id="UWE05290.1"/>
    </source>
</evidence>
<dbReference type="Gene3D" id="3.40.50.300">
    <property type="entry name" value="P-loop containing nucleotide triphosphate hydrolases"/>
    <property type="match status" value="1"/>
</dbReference>
<dbReference type="RefSeq" id="WP_259436784.1">
    <property type="nucleotide sequence ID" value="NZ_CP103867.1"/>
</dbReference>
<accession>A0ABY5U8B4</accession>
<feature type="coiled-coil region" evidence="1">
    <location>
        <begin position="536"/>
        <end position="564"/>
    </location>
</feature>
<keyword evidence="3" id="KW-0614">Plasmid</keyword>
<evidence type="ECO:0008006" key="5">
    <source>
        <dbReference type="Google" id="ProtNLM"/>
    </source>
</evidence>
<dbReference type="EMBL" id="CP103867">
    <property type="protein sequence ID" value="UWE05290.1"/>
    <property type="molecule type" value="Genomic_DNA"/>
</dbReference>
<keyword evidence="4" id="KW-1185">Reference proteome</keyword>
<reference evidence="3" key="1">
    <citation type="submission" date="2022-08" db="EMBL/GenBank/DDBJ databases">
        <title>The complete genome sequence of the thermophilic bacterium Laceyella sacchari FBKL4.010 reveals the basis for tetramethylpyrazine biosynthesis in Moutai-flavor Daqu.</title>
        <authorList>
            <person name="Li D."/>
            <person name="Huang W."/>
            <person name="Wang C."/>
            <person name="Qiu S."/>
        </authorList>
    </citation>
    <scope>NUCLEOTIDE SEQUENCE</scope>
    <source>
        <strain evidence="3">FBKL4.014</strain>
        <plasmid evidence="3">unnamed</plasmid>
    </source>
</reference>
<name>A0ABY5U8B4_LACSH</name>
<dbReference type="SUPFAM" id="SSF52540">
    <property type="entry name" value="P-loop containing nucleoside triphosphate hydrolases"/>
    <property type="match status" value="1"/>
</dbReference>
<gene>
    <name evidence="3" type="ORF">NYR52_16585</name>
</gene>
<evidence type="ECO:0000256" key="2">
    <source>
        <dbReference type="SAM" id="MobiDB-lite"/>
    </source>
</evidence>
<organism evidence="3 4">
    <name type="scientific">Laceyella sacchari</name>
    <name type="common">Thermoactinomyces thalpophilus</name>
    <dbReference type="NCBI Taxonomy" id="37482"/>
    <lineage>
        <taxon>Bacteria</taxon>
        <taxon>Bacillati</taxon>
        <taxon>Bacillota</taxon>
        <taxon>Bacilli</taxon>
        <taxon>Bacillales</taxon>
        <taxon>Thermoactinomycetaceae</taxon>
        <taxon>Laceyella</taxon>
    </lineage>
</organism>
<dbReference type="Proteomes" id="UP001058650">
    <property type="component" value="Plasmid unnamed"/>
</dbReference>
<protein>
    <recommendedName>
        <fullName evidence="5">AAA domain-containing protein</fullName>
    </recommendedName>
</protein>